<dbReference type="EMBL" id="BMJH01000001">
    <property type="protein sequence ID" value="GGC63644.1"/>
    <property type="molecule type" value="Genomic_DNA"/>
</dbReference>
<proteinExistence type="predicted"/>
<feature type="domain" description="CoA-binding" evidence="1">
    <location>
        <begin position="23"/>
        <end position="122"/>
    </location>
</feature>
<evidence type="ECO:0000313" key="3">
    <source>
        <dbReference type="Proteomes" id="UP000641514"/>
    </source>
</evidence>
<dbReference type="AlphaFoldDB" id="A0A916U7N9"/>
<accession>A0A916U7N9</accession>
<sequence length="151" mass="16525">MNISDMTAPRTHTNDPALIRRLLLTPATWAVVGLSSHTERTAYGVSGWLKNRLGHRIIPVHPRADEVFGEQGFTTLAEIPDGVHIEVVDCFVNSSRVGAIVDDAIDNAERLGISAVWLQLGVIDEDAAQRAKEAGLDVVMDTCPKIEYPRL</sequence>
<dbReference type="SUPFAM" id="SSF51735">
    <property type="entry name" value="NAD(P)-binding Rossmann-fold domains"/>
    <property type="match status" value="1"/>
</dbReference>
<dbReference type="InterPro" id="IPR003781">
    <property type="entry name" value="CoA-bd"/>
</dbReference>
<evidence type="ECO:0000313" key="2">
    <source>
        <dbReference type="EMBL" id="GGC63644.1"/>
    </source>
</evidence>
<dbReference type="InterPro" id="IPR036291">
    <property type="entry name" value="NAD(P)-bd_dom_sf"/>
</dbReference>
<name>A0A916U7N9_9ACTN</name>
<dbReference type="PANTHER" id="PTHR33303">
    <property type="entry name" value="CYTOPLASMIC PROTEIN-RELATED"/>
    <property type="match status" value="1"/>
</dbReference>
<dbReference type="Gene3D" id="3.40.50.720">
    <property type="entry name" value="NAD(P)-binding Rossmann-like Domain"/>
    <property type="match status" value="1"/>
</dbReference>
<dbReference type="Proteomes" id="UP000641514">
    <property type="component" value="Unassembled WGS sequence"/>
</dbReference>
<dbReference type="Pfam" id="PF13380">
    <property type="entry name" value="CoA_binding_2"/>
    <property type="match status" value="1"/>
</dbReference>
<evidence type="ECO:0000259" key="1">
    <source>
        <dbReference type="SMART" id="SM00881"/>
    </source>
</evidence>
<reference evidence="2" key="1">
    <citation type="journal article" date="2014" name="Int. J. Syst. Evol. Microbiol.">
        <title>Complete genome sequence of Corynebacterium casei LMG S-19264T (=DSM 44701T), isolated from a smear-ripened cheese.</title>
        <authorList>
            <consortium name="US DOE Joint Genome Institute (JGI-PGF)"/>
            <person name="Walter F."/>
            <person name="Albersmeier A."/>
            <person name="Kalinowski J."/>
            <person name="Ruckert C."/>
        </authorList>
    </citation>
    <scope>NUCLEOTIDE SEQUENCE</scope>
    <source>
        <strain evidence="2">CGMCC 1.15478</strain>
    </source>
</reference>
<keyword evidence="3" id="KW-1185">Reference proteome</keyword>
<protein>
    <submittedName>
        <fullName evidence="2">CoA-binding protein</fullName>
    </submittedName>
</protein>
<gene>
    <name evidence="2" type="ORF">GCM10011410_15110</name>
</gene>
<comment type="caution">
    <text evidence="2">The sequence shown here is derived from an EMBL/GenBank/DDBJ whole genome shotgun (WGS) entry which is preliminary data.</text>
</comment>
<reference evidence="2" key="2">
    <citation type="submission" date="2020-09" db="EMBL/GenBank/DDBJ databases">
        <authorList>
            <person name="Sun Q."/>
            <person name="Zhou Y."/>
        </authorList>
    </citation>
    <scope>NUCLEOTIDE SEQUENCE</scope>
    <source>
        <strain evidence="2">CGMCC 1.15478</strain>
    </source>
</reference>
<dbReference type="SMART" id="SM00881">
    <property type="entry name" value="CoA_binding"/>
    <property type="match status" value="1"/>
</dbReference>
<dbReference type="PANTHER" id="PTHR33303:SF2">
    <property type="entry name" value="COA-BINDING DOMAIN-CONTAINING PROTEIN"/>
    <property type="match status" value="1"/>
</dbReference>
<organism evidence="2 3">
    <name type="scientific">Hoyosella rhizosphaerae</name>
    <dbReference type="NCBI Taxonomy" id="1755582"/>
    <lineage>
        <taxon>Bacteria</taxon>
        <taxon>Bacillati</taxon>
        <taxon>Actinomycetota</taxon>
        <taxon>Actinomycetes</taxon>
        <taxon>Mycobacteriales</taxon>
        <taxon>Hoyosellaceae</taxon>
        <taxon>Hoyosella</taxon>
    </lineage>
</organism>